<dbReference type="SUPFAM" id="SSF81343">
    <property type="entry name" value="Fumarate reductase respiratory complex transmembrane subunits"/>
    <property type="match status" value="1"/>
</dbReference>
<keyword evidence="5 8" id="KW-1133">Transmembrane helix</keyword>
<feature type="transmembrane region" description="Helical" evidence="8">
    <location>
        <begin position="12"/>
        <end position="36"/>
    </location>
</feature>
<dbReference type="Pfam" id="PF01127">
    <property type="entry name" value="Sdh_cyt"/>
    <property type="match status" value="1"/>
</dbReference>
<evidence type="ECO:0000313" key="10">
    <source>
        <dbReference type="Proteomes" id="UP001595932"/>
    </source>
</evidence>
<evidence type="ECO:0000256" key="4">
    <source>
        <dbReference type="ARBA" id="ARBA00022723"/>
    </source>
</evidence>
<dbReference type="Gene3D" id="1.20.1300.10">
    <property type="entry name" value="Fumarate reductase/succinate dehydrogenase, transmembrane subunit"/>
    <property type="match status" value="1"/>
</dbReference>
<dbReference type="RefSeq" id="WP_377276603.1">
    <property type="nucleotide sequence ID" value="NZ_JBHSGL010000004.1"/>
</dbReference>
<dbReference type="PIRSF" id="PIRSF000170">
    <property type="entry name" value="Succ_dh_cyt_b558"/>
    <property type="match status" value="1"/>
</dbReference>
<dbReference type="EMBL" id="JBHSGL010000004">
    <property type="protein sequence ID" value="MFC4711754.1"/>
    <property type="molecule type" value="Genomic_DNA"/>
</dbReference>
<comment type="subcellular location">
    <subcellularLocation>
        <location evidence="1">Membrane</location>
    </subcellularLocation>
</comment>
<reference evidence="10" key="1">
    <citation type="journal article" date="2019" name="Int. J. Syst. Evol. Microbiol.">
        <title>The Global Catalogue of Microorganisms (GCM) 10K type strain sequencing project: providing services to taxonomists for standard genome sequencing and annotation.</title>
        <authorList>
            <consortium name="The Broad Institute Genomics Platform"/>
            <consortium name="The Broad Institute Genome Sequencing Center for Infectious Disease"/>
            <person name="Wu L."/>
            <person name="Ma J."/>
        </authorList>
    </citation>
    <scope>NUCLEOTIDE SEQUENCE [LARGE SCALE GENOMIC DNA]</scope>
    <source>
        <strain evidence="10">CGMCC 1.12151</strain>
    </source>
</reference>
<name>A0ABV9M8R0_9BACL</name>
<gene>
    <name evidence="9" type="ORF">ACFO5U_02760</name>
</gene>
<keyword evidence="6" id="KW-0408">Iron</keyword>
<dbReference type="Proteomes" id="UP001595932">
    <property type="component" value="Unassembled WGS sequence"/>
</dbReference>
<dbReference type="InterPro" id="IPR000701">
    <property type="entry name" value="SuccDH_FuR_B_TM-su"/>
</dbReference>
<keyword evidence="4" id="KW-0479">Metal-binding</keyword>
<keyword evidence="10" id="KW-1185">Reference proteome</keyword>
<keyword evidence="2" id="KW-0349">Heme</keyword>
<sequence>MAANSEFLNRKLHSFLGVFPVGLFLIQHFAINYFATRGASAFNQAADFMANLPFRYALEIFVIFLPMIYHAFYGIYMAFQSNSNLRNYSFFRNWLFVLQRITGIFLFIFISWHVWETRIAAAFGKEVNYDMMAEIFSNPLMVIFYIAGILSATFHLSNGIWSFLISWGITTSPKSQKVATYFTMMLFFTLTFVGIRFTFAFLDPVLGDM</sequence>
<feature type="transmembrane region" description="Helical" evidence="8">
    <location>
        <begin position="178"/>
        <end position="202"/>
    </location>
</feature>
<proteinExistence type="predicted"/>
<evidence type="ECO:0000256" key="2">
    <source>
        <dbReference type="ARBA" id="ARBA00022617"/>
    </source>
</evidence>
<accession>A0ABV9M8R0</accession>
<dbReference type="InterPro" id="IPR016002">
    <property type="entry name" value="Succ_DH_cyt_b558_Firmicute"/>
</dbReference>
<feature type="transmembrane region" description="Helical" evidence="8">
    <location>
        <begin position="91"/>
        <end position="115"/>
    </location>
</feature>
<keyword evidence="7 8" id="KW-0472">Membrane</keyword>
<evidence type="ECO:0000256" key="5">
    <source>
        <dbReference type="ARBA" id="ARBA00022989"/>
    </source>
</evidence>
<evidence type="ECO:0000313" key="9">
    <source>
        <dbReference type="EMBL" id="MFC4711754.1"/>
    </source>
</evidence>
<dbReference type="CDD" id="cd03497">
    <property type="entry name" value="SQR_TypeB_1_TM"/>
    <property type="match status" value="1"/>
</dbReference>
<evidence type="ECO:0000256" key="1">
    <source>
        <dbReference type="ARBA" id="ARBA00004370"/>
    </source>
</evidence>
<evidence type="ECO:0000256" key="7">
    <source>
        <dbReference type="ARBA" id="ARBA00023136"/>
    </source>
</evidence>
<organism evidence="9 10">
    <name type="scientific">Planococcus dechangensis</name>
    <dbReference type="NCBI Taxonomy" id="1176255"/>
    <lineage>
        <taxon>Bacteria</taxon>
        <taxon>Bacillati</taxon>
        <taxon>Bacillota</taxon>
        <taxon>Bacilli</taxon>
        <taxon>Bacillales</taxon>
        <taxon>Caryophanaceae</taxon>
        <taxon>Planococcus</taxon>
    </lineage>
</organism>
<feature type="transmembrane region" description="Helical" evidence="8">
    <location>
        <begin position="135"/>
        <end position="157"/>
    </location>
</feature>
<evidence type="ECO:0000256" key="8">
    <source>
        <dbReference type="SAM" id="Phobius"/>
    </source>
</evidence>
<evidence type="ECO:0000256" key="3">
    <source>
        <dbReference type="ARBA" id="ARBA00022692"/>
    </source>
</evidence>
<protein>
    <submittedName>
        <fullName evidence="9">Succinate dehydrogenase cytochrome b558 subunit</fullName>
    </submittedName>
</protein>
<dbReference type="InterPro" id="IPR011138">
    <property type="entry name" value="Cytochrome_b-558"/>
</dbReference>
<evidence type="ECO:0000256" key="6">
    <source>
        <dbReference type="ARBA" id="ARBA00023004"/>
    </source>
</evidence>
<dbReference type="NCBIfam" id="TIGR02046">
    <property type="entry name" value="sdhC_b558_fam"/>
    <property type="match status" value="1"/>
</dbReference>
<dbReference type="InterPro" id="IPR034804">
    <property type="entry name" value="SQR/QFR_C/D"/>
</dbReference>
<feature type="transmembrane region" description="Helical" evidence="8">
    <location>
        <begin position="56"/>
        <end position="79"/>
    </location>
</feature>
<comment type="caution">
    <text evidence="9">The sequence shown here is derived from an EMBL/GenBank/DDBJ whole genome shotgun (WGS) entry which is preliminary data.</text>
</comment>
<keyword evidence="3 8" id="KW-0812">Transmembrane</keyword>